<dbReference type="EMBL" id="KZ452037">
    <property type="protein sequence ID" value="PKA49859.1"/>
    <property type="molecule type" value="Genomic_DNA"/>
</dbReference>
<evidence type="ECO:0000313" key="2">
    <source>
        <dbReference type="EMBL" id="PKA49859.1"/>
    </source>
</evidence>
<dbReference type="STRING" id="1088818.A0A2I0A2U7"/>
<feature type="compositionally biased region" description="Basic and acidic residues" evidence="1">
    <location>
        <begin position="46"/>
        <end position="69"/>
    </location>
</feature>
<evidence type="ECO:0000313" key="3">
    <source>
        <dbReference type="Proteomes" id="UP000236161"/>
    </source>
</evidence>
<sequence length="488" mass="55717">MSVRRGKWHPPPAPTPMILHLPRRSRLSRQAKPRTKSPAPLPPKPNLEELMRQESRNFREVDRRARVEPLRSSSGESSGQSAEEGWRFQAEVLRAECNFLRMEREIALRKVEKNRSEMETALRSAVEALVSGKEKIDGSGSVKAALDEGIEELQSKIDEIQGGWRLPRRKMSGSVGNFDRRASVLRRRLERMVEETCVREIREVSESAEPASSSKMGSEKQNEDALHLPDQKCQFPDVEKLRRKMERLSRGMREMEKGFLVSSSNSTAAAGGNRRPDGMLGCTVVGGTAADRRLRLRPQSEEVGIERDLENSSNGGGCCNSKELLEKIMEQVMSEEEQWGEMQAMLDKVKSDMENLRSSRDLWEHRAMSSDLNLRSLSSKMLEWKRRALDAERAEADLRKQIDALAPEAKNSAPATLSDQLHSEICKLKQLKIRERQQRKSSELRAEKEKIVRSCRFVDLKCDHPNQRSPLREIRNQPSDRSAVRTFR</sequence>
<feature type="region of interest" description="Disordered" evidence="1">
    <location>
        <begin position="1"/>
        <end position="84"/>
    </location>
</feature>
<feature type="compositionally biased region" description="Basic residues" evidence="1">
    <location>
        <begin position="21"/>
        <end position="35"/>
    </location>
</feature>
<dbReference type="PANTHER" id="PTHR35468">
    <property type="entry name" value="MYOSIN-LIKE PROTEIN"/>
    <property type="match status" value="1"/>
</dbReference>
<reference evidence="2 3" key="1">
    <citation type="journal article" date="2017" name="Nature">
        <title>The Apostasia genome and the evolution of orchids.</title>
        <authorList>
            <person name="Zhang G.Q."/>
            <person name="Liu K.W."/>
            <person name="Li Z."/>
            <person name="Lohaus R."/>
            <person name="Hsiao Y.Y."/>
            <person name="Niu S.C."/>
            <person name="Wang J.Y."/>
            <person name="Lin Y.C."/>
            <person name="Xu Q."/>
            <person name="Chen L.J."/>
            <person name="Yoshida K."/>
            <person name="Fujiwara S."/>
            <person name="Wang Z.W."/>
            <person name="Zhang Y.Q."/>
            <person name="Mitsuda N."/>
            <person name="Wang M."/>
            <person name="Liu G.H."/>
            <person name="Pecoraro L."/>
            <person name="Huang H.X."/>
            <person name="Xiao X.J."/>
            <person name="Lin M."/>
            <person name="Wu X.Y."/>
            <person name="Wu W.L."/>
            <person name="Chen Y.Y."/>
            <person name="Chang S.B."/>
            <person name="Sakamoto S."/>
            <person name="Ohme-Takagi M."/>
            <person name="Yagi M."/>
            <person name="Zeng S.J."/>
            <person name="Shen C.Y."/>
            <person name="Yeh C.M."/>
            <person name="Luo Y.B."/>
            <person name="Tsai W.C."/>
            <person name="Van de Peer Y."/>
            <person name="Liu Z.J."/>
        </authorList>
    </citation>
    <scope>NUCLEOTIDE SEQUENCE [LARGE SCALE GENOMIC DNA]</scope>
    <source>
        <strain evidence="3">cv. Shenzhen</strain>
        <tissue evidence="2">Stem</tissue>
    </source>
</reference>
<feature type="region of interest" description="Disordered" evidence="1">
    <location>
        <begin position="204"/>
        <end position="225"/>
    </location>
</feature>
<proteinExistence type="predicted"/>
<dbReference type="Proteomes" id="UP000236161">
    <property type="component" value="Unassembled WGS sequence"/>
</dbReference>
<dbReference type="OrthoDB" id="1921697at2759"/>
<feature type="region of interest" description="Disordered" evidence="1">
    <location>
        <begin position="466"/>
        <end position="488"/>
    </location>
</feature>
<feature type="compositionally biased region" description="Basic and acidic residues" evidence="1">
    <location>
        <begin position="466"/>
        <end position="475"/>
    </location>
</feature>
<accession>A0A2I0A2U7</accession>
<dbReference type="PANTHER" id="PTHR35468:SF1">
    <property type="entry name" value="MYOSIN-LIKE PROTEIN"/>
    <property type="match status" value="1"/>
</dbReference>
<protein>
    <submittedName>
        <fullName evidence="2">Uncharacterized protein</fullName>
    </submittedName>
</protein>
<dbReference type="AlphaFoldDB" id="A0A2I0A2U7"/>
<name>A0A2I0A2U7_9ASPA</name>
<organism evidence="2 3">
    <name type="scientific">Apostasia shenzhenica</name>
    <dbReference type="NCBI Taxonomy" id="1088818"/>
    <lineage>
        <taxon>Eukaryota</taxon>
        <taxon>Viridiplantae</taxon>
        <taxon>Streptophyta</taxon>
        <taxon>Embryophyta</taxon>
        <taxon>Tracheophyta</taxon>
        <taxon>Spermatophyta</taxon>
        <taxon>Magnoliopsida</taxon>
        <taxon>Liliopsida</taxon>
        <taxon>Asparagales</taxon>
        <taxon>Orchidaceae</taxon>
        <taxon>Apostasioideae</taxon>
        <taxon>Apostasia</taxon>
    </lineage>
</organism>
<gene>
    <name evidence="2" type="ORF">AXF42_Ash004401</name>
</gene>
<evidence type="ECO:0000256" key="1">
    <source>
        <dbReference type="SAM" id="MobiDB-lite"/>
    </source>
</evidence>
<keyword evidence="3" id="KW-1185">Reference proteome</keyword>
<feature type="compositionally biased region" description="Low complexity" evidence="1">
    <location>
        <begin position="72"/>
        <end position="83"/>
    </location>
</feature>